<dbReference type="Pfam" id="PF00062">
    <property type="entry name" value="Lys"/>
    <property type="match status" value="1"/>
</dbReference>
<keyword evidence="6" id="KW-0326">Glycosidase</keyword>
<keyword evidence="9" id="KW-1185">Reference proteome</keyword>
<dbReference type="Gene3D" id="1.10.530.10">
    <property type="match status" value="2"/>
</dbReference>
<evidence type="ECO:0000256" key="4">
    <source>
        <dbReference type="ARBA" id="ARBA00022638"/>
    </source>
</evidence>
<gene>
    <name evidence="8" type="ORF">A6R68_00658</name>
</gene>
<dbReference type="SMART" id="SM00263">
    <property type="entry name" value="LYZ1"/>
    <property type="match status" value="1"/>
</dbReference>
<dbReference type="GO" id="GO:0031640">
    <property type="term" value="P:killing of cells of another organism"/>
    <property type="evidence" value="ECO:0007669"/>
    <property type="project" value="UniProtKB-KW"/>
</dbReference>
<dbReference type="EMBL" id="LZPO01066270">
    <property type="protein sequence ID" value="OBS70803.1"/>
    <property type="molecule type" value="Genomic_DNA"/>
</dbReference>
<keyword evidence="7" id="KW-0732">Signal</keyword>
<feature type="chain" id="PRO_5008345918" description="lysozyme" evidence="7">
    <location>
        <begin position="19"/>
        <end position="87"/>
    </location>
</feature>
<dbReference type="InterPro" id="IPR001916">
    <property type="entry name" value="Glyco_hydro_22"/>
</dbReference>
<feature type="non-terminal residue" evidence="8">
    <location>
        <position position="87"/>
    </location>
</feature>
<accession>A0A1A6GWU3</accession>
<evidence type="ECO:0000256" key="6">
    <source>
        <dbReference type="ARBA" id="ARBA00023295"/>
    </source>
</evidence>
<keyword evidence="4" id="KW-0081">Bacteriolytic enzyme</keyword>
<dbReference type="SUPFAM" id="SSF53955">
    <property type="entry name" value="Lysozyme-like"/>
    <property type="match status" value="1"/>
</dbReference>
<dbReference type="OrthoDB" id="9631689at2759"/>
<comment type="caution">
    <text evidence="8">The sequence shown here is derived from an EMBL/GenBank/DDBJ whole genome shotgun (WGS) entry which is preliminary data.</text>
</comment>
<dbReference type="PANTHER" id="PTHR11407:SF28">
    <property type="entry name" value="LYSOZYME C"/>
    <property type="match status" value="1"/>
</dbReference>
<evidence type="ECO:0000256" key="7">
    <source>
        <dbReference type="SAM" id="SignalP"/>
    </source>
</evidence>
<organism evidence="8 9">
    <name type="scientific">Neotoma lepida</name>
    <name type="common">Desert woodrat</name>
    <dbReference type="NCBI Taxonomy" id="56216"/>
    <lineage>
        <taxon>Eukaryota</taxon>
        <taxon>Metazoa</taxon>
        <taxon>Chordata</taxon>
        <taxon>Craniata</taxon>
        <taxon>Vertebrata</taxon>
        <taxon>Euteleostomi</taxon>
        <taxon>Mammalia</taxon>
        <taxon>Eutheria</taxon>
        <taxon>Euarchontoglires</taxon>
        <taxon>Glires</taxon>
        <taxon>Rodentia</taxon>
        <taxon>Myomorpha</taxon>
        <taxon>Muroidea</taxon>
        <taxon>Cricetidae</taxon>
        <taxon>Neotominae</taxon>
        <taxon>Neotoma</taxon>
    </lineage>
</organism>
<dbReference type="PANTHER" id="PTHR11407">
    <property type="entry name" value="LYSOZYME C"/>
    <property type="match status" value="1"/>
</dbReference>
<dbReference type="AlphaFoldDB" id="A0A1A6GWU3"/>
<evidence type="ECO:0000256" key="2">
    <source>
        <dbReference type="ARBA" id="ARBA00012732"/>
    </source>
</evidence>
<reference evidence="8 9" key="1">
    <citation type="submission" date="2016-06" db="EMBL/GenBank/DDBJ databases">
        <title>The Draft Genome Sequence and Annotation of the Desert Woodrat Neotoma lepida.</title>
        <authorList>
            <person name="Campbell M."/>
            <person name="Oakeson K.F."/>
            <person name="Yandell M."/>
            <person name="Halpert J.R."/>
            <person name="Dearing D."/>
        </authorList>
    </citation>
    <scope>NUCLEOTIDE SEQUENCE [LARGE SCALE GENOMIC DNA]</scope>
    <source>
        <strain evidence="8">417</strain>
        <tissue evidence="8">Liver</tissue>
    </source>
</reference>
<feature type="signal peptide" evidence="7">
    <location>
        <begin position="1"/>
        <end position="18"/>
    </location>
</feature>
<dbReference type="STRING" id="56216.A0A1A6GWU3"/>
<dbReference type="GO" id="GO:0003796">
    <property type="term" value="F:lysozyme activity"/>
    <property type="evidence" value="ECO:0007669"/>
    <property type="project" value="UniProtKB-EC"/>
</dbReference>
<dbReference type="EC" id="3.2.1.17" evidence="2"/>
<evidence type="ECO:0000256" key="5">
    <source>
        <dbReference type="ARBA" id="ARBA00022801"/>
    </source>
</evidence>
<name>A0A1A6GWU3_NEOLE</name>
<comment type="catalytic activity">
    <reaction evidence="1">
        <text>Hydrolysis of (1-&gt;4)-beta-linkages between N-acetylmuramic acid and N-acetyl-D-glucosamine residues in a peptidoglycan and between N-acetyl-D-glucosamine residues in chitodextrins.</text>
        <dbReference type="EC" id="3.2.1.17"/>
    </reaction>
</comment>
<dbReference type="InterPro" id="IPR023346">
    <property type="entry name" value="Lysozyme-like_dom_sf"/>
</dbReference>
<dbReference type="GO" id="GO:0050830">
    <property type="term" value="P:defense response to Gram-positive bacterium"/>
    <property type="evidence" value="ECO:0007669"/>
    <property type="project" value="TreeGrafter"/>
</dbReference>
<evidence type="ECO:0000256" key="1">
    <source>
        <dbReference type="ARBA" id="ARBA00000632"/>
    </source>
</evidence>
<protein>
    <recommendedName>
        <fullName evidence="2">lysozyme</fullName>
        <ecNumber evidence="2">3.2.1.17</ecNumber>
    </recommendedName>
</protein>
<keyword evidence="5" id="KW-0378">Hydrolase</keyword>
<dbReference type="Proteomes" id="UP000092124">
    <property type="component" value="Unassembled WGS sequence"/>
</dbReference>
<dbReference type="GO" id="GO:0050829">
    <property type="term" value="P:defense response to Gram-negative bacterium"/>
    <property type="evidence" value="ECO:0007669"/>
    <property type="project" value="TreeGrafter"/>
</dbReference>
<keyword evidence="3" id="KW-0929">Antimicrobial</keyword>
<proteinExistence type="predicted"/>
<evidence type="ECO:0000313" key="8">
    <source>
        <dbReference type="EMBL" id="OBS70803.1"/>
    </source>
</evidence>
<sequence>MKALLTLGLFLLSVTVQAKVYERCEFARTLKSKGMDGYRGISLANFLLQDDISQAIQCAKRVVRDPQGIRAWYVGTQKGKQLVLLMY</sequence>
<evidence type="ECO:0000256" key="3">
    <source>
        <dbReference type="ARBA" id="ARBA00022529"/>
    </source>
</evidence>
<evidence type="ECO:0000313" key="9">
    <source>
        <dbReference type="Proteomes" id="UP000092124"/>
    </source>
</evidence>